<gene>
    <name evidence="2" type="ORF">D5R81_15915</name>
</gene>
<comment type="caution">
    <text evidence="2">The sequence shown here is derived from an EMBL/GenBank/DDBJ whole genome shotgun (WGS) entry which is preliminary data.</text>
</comment>
<keyword evidence="3" id="KW-1185">Reference proteome</keyword>
<evidence type="ECO:0000313" key="2">
    <source>
        <dbReference type="EMBL" id="RJY07375.1"/>
    </source>
</evidence>
<dbReference type="PANTHER" id="PTHR30298:SF0">
    <property type="entry name" value="PROTEIN YBFL-RELATED"/>
    <property type="match status" value="1"/>
</dbReference>
<dbReference type="NCBIfam" id="NF033564">
    <property type="entry name" value="transpos_ISAs1"/>
    <property type="match status" value="1"/>
</dbReference>
<accession>A0A3A6T790</accession>
<evidence type="ECO:0000313" key="3">
    <source>
        <dbReference type="Proteomes" id="UP000273022"/>
    </source>
</evidence>
<name>A0A3A6T790_9GAMM</name>
<dbReference type="InterPro" id="IPR047647">
    <property type="entry name" value="ISAs1_transpos"/>
</dbReference>
<feature type="domain" description="Transposase IS4-like" evidence="1">
    <location>
        <begin position="5"/>
        <end position="217"/>
    </location>
</feature>
<feature type="non-terminal residue" evidence="2">
    <location>
        <position position="1"/>
    </location>
</feature>
<organism evidence="2 3">
    <name type="scientific">Parashewanella spongiae</name>
    <dbReference type="NCBI Taxonomy" id="342950"/>
    <lineage>
        <taxon>Bacteria</taxon>
        <taxon>Pseudomonadati</taxon>
        <taxon>Pseudomonadota</taxon>
        <taxon>Gammaproteobacteria</taxon>
        <taxon>Alteromonadales</taxon>
        <taxon>Shewanellaceae</taxon>
        <taxon>Parashewanella</taxon>
    </lineage>
</organism>
<dbReference type="Pfam" id="PF01609">
    <property type="entry name" value="DDE_Tnp_1"/>
    <property type="match status" value="1"/>
</dbReference>
<sequence>ALQLMTAMVVDNGLIIRQKETSTKTNEIPVMQSMLKHMDIENAVITADAMHCQKETTALIREGKGDYVLQVKKNQGKLLAEIEAYFHKCYRDTPELLKKNHFTELDGEHGRINERHYRLLPITNWFDETAKFVGSHAVVEVTRMRELKNKSSQETSYYITSLASDVKDIAKYIRKHWAIENSQHWVLDVTFKEDACKIYADDGAKNLATIRRKILNLVKSHSSKDSVAGKMQRACWDAKFRAEILFGEYFIKA</sequence>
<proteinExistence type="predicted"/>
<dbReference type="InterPro" id="IPR051698">
    <property type="entry name" value="Transposase_11-like"/>
</dbReference>
<evidence type="ECO:0000259" key="1">
    <source>
        <dbReference type="Pfam" id="PF01609"/>
    </source>
</evidence>
<protein>
    <submittedName>
        <fullName evidence="2">ISAs1 family transposase</fullName>
    </submittedName>
</protein>
<dbReference type="GO" id="GO:0006313">
    <property type="term" value="P:DNA transposition"/>
    <property type="evidence" value="ECO:0007669"/>
    <property type="project" value="InterPro"/>
</dbReference>
<dbReference type="GO" id="GO:0004803">
    <property type="term" value="F:transposase activity"/>
    <property type="evidence" value="ECO:0007669"/>
    <property type="project" value="InterPro"/>
</dbReference>
<dbReference type="EMBL" id="QYYH01000123">
    <property type="protein sequence ID" value="RJY07375.1"/>
    <property type="molecule type" value="Genomic_DNA"/>
</dbReference>
<reference evidence="2 3" key="1">
    <citation type="submission" date="2018-09" db="EMBL/GenBank/DDBJ databases">
        <title>Phylogeny of the Shewanellaceae, and recommendation for two new genera, Pseudoshewanella and Parashewanella.</title>
        <authorList>
            <person name="Wang G."/>
        </authorList>
    </citation>
    <scope>NUCLEOTIDE SEQUENCE [LARGE SCALE GENOMIC DNA]</scope>
    <source>
        <strain evidence="2 3">KCTC 22492</strain>
    </source>
</reference>
<dbReference type="RefSeq" id="WP_121854612.1">
    <property type="nucleotide sequence ID" value="NZ_JAKILH010000322.1"/>
</dbReference>
<dbReference type="InterPro" id="IPR002559">
    <property type="entry name" value="Transposase_11"/>
</dbReference>
<dbReference type="AlphaFoldDB" id="A0A3A6T790"/>
<dbReference type="GO" id="GO:0003677">
    <property type="term" value="F:DNA binding"/>
    <property type="evidence" value="ECO:0007669"/>
    <property type="project" value="InterPro"/>
</dbReference>
<dbReference type="Proteomes" id="UP000273022">
    <property type="component" value="Unassembled WGS sequence"/>
</dbReference>
<dbReference type="PANTHER" id="PTHR30298">
    <property type="entry name" value="H REPEAT-ASSOCIATED PREDICTED TRANSPOSASE"/>
    <property type="match status" value="1"/>
</dbReference>